<evidence type="ECO:0000256" key="2">
    <source>
        <dbReference type="SAM" id="MobiDB-lite"/>
    </source>
</evidence>
<dbReference type="AlphaFoldDB" id="A0A8H7ZXJ0"/>
<feature type="compositionally biased region" description="Low complexity" evidence="2">
    <location>
        <begin position="285"/>
        <end position="295"/>
    </location>
</feature>
<evidence type="ECO:0000256" key="1">
    <source>
        <dbReference type="SAM" id="Coils"/>
    </source>
</evidence>
<dbReference type="Proteomes" id="UP000673691">
    <property type="component" value="Unassembled WGS sequence"/>
</dbReference>
<dbReference type="EMBL" id="JAEFCI010004360">
    <property type="protein sequence ID" value="KAG5460997.1"/>
    <property type="molecule type" value="Genomic_DNA"/>
</dbReference>
<feature type="compositionally biased region" description="Basic and acidic residues" evidence="2">
    <location>
        <begin position="491"/>
        <end position="500"/>
    </location>
</feature>
<comment type="caution">
    <text evidence="3">The sequence shown here is derived from an EMBL/GenBank/DDBJ whole genome shotgun (WGS) entry which is preliminary data.</text>
</comment>
<keyword evidence="1" id="KW-0175">Coiled coil</keyword>
<evidence type="ECO:0000313" key="4">
    <source>
        <dbReference type="Proteomes" id="UP000673691"/>
    </source>
</evidence>
<protein>
    <submittedName>
        <fullName evidence="3">Uncharacterized protein</fullName>
    </submittedName>
</protein>
<evidence type="ECO:0000313" key="3">
    <source>
        <dbReference type="EMBL" id="KAG5460997.1"/>
    </source>
</evidence>
<proteinExistence type="predicted"/>
<sequence length="1249" mass="135163">HASSWTGSSPRNVPLCEGEARPEAAPVDAESEISETETQPGGASVDAARPEGASARFRSVVGAAGTGPPTQVTRRLRAKALYDLNWVQLSRGRARADGITGFLGALQAFRDVEVAPRGPNSEDPENRAGRGLGKGRLPRLPTGSHCRHRPLPGNRAARSSESEEARNIHHHHDAEGPADPKSGADVGQPTFESPPSRIPVLSSRLKSGRAAESPPGAAGRRRLSAPAAWNAASVTNWLSHLYADLRRNSDISGPPPHAGGTPVASASVQDAEQEAAGPSSREGLGAAQGPQAGGAEESSERPAPGAWPEGTRGSRPESPVPAAVSDAARPSGKWGSESVAAFGGSGDSLLALDETTGSPRADRAAGSRWPGGGGLQVVAAAAREDLPVPETGCDVLVGGRRALGDGAARALAGETQGASAAALFDVEVGQSRAGRADDANPTPKGTDAGRGEHERLPSEPPSKEEKRPDAAGAGAGHAENGSGTEKPSGPGREDHGRPKSDGGGGELLGGRRAPPCGDAEPGRSVLPSDGVEEAERLRVRAAALEASLSRSEDAQREAAREREDLRALLILSEDTQKEVAREHAELQALVDAGARTESDLRRRIADLARSAAKAEDAASERADRIRDLERERTEHLDREQALRARVLELDSRLAVEEEERKLADDRGRQALEERTSAYSDQERRLKADIDRLESGRAEVEAAVCREREQREKAEEDLGGLLQAESRRQGIEAELRRSIAEAEAACERAEKEKRRLSEEVDEHVAVISASLERLTQEKVALEKENVELKDKIKRTLEESTAPSPVIERQLSEILKSNEYLKGELRLKKEASLLLVAEQAARLQHQEERGVLLRRATEAERAVVALREENASAKESLERLQLREGHLVEGCRLRDARIAKLERRLDDVGRAASAHGRLFQGDVLKSPPEPCGDERHWTLAGRARSRSAAPAIPVRELSLLASAGGRRSRCISGGEIRRRPECIECLILRDQLCETEHALTKACRKCNFLERKVHELKERKERELRQLDARCRDLERDLHKHPLDVSEEIAPGVNLHTLRRKLGQISALNKAAERARAEHRKQCRSYESRVAKLQSRVSGLMLENGQLREEAAAQAPPLQREGALAREREAAVRQAHASEVRKLEAQIAGLRDLVDLYQARRDSGLAASSGARARGSAELHAANRELRERVRRLEAELRRCPRPEDERSEQLSHNADSGFADSGRPLLAPKSRNPNGPDRARLVECILELTK</sequence>
<feature type="coiled-coil region" evidence="1">
    <location>
        <begin position="997"/>
        <end position="1194"/>
    </location>
</feature>
<feature type="compositionally biased region" description="Basic and acidic residues" evidence="2">
    <location>
        <begin position="1198"/>
        <end position="1208"/>
    </location>
</feature>
<feature type="region of interest" description="Disordered" evidence="2">
    <location>
        <begin position="249"/>
        <end position="373"/>
    </location>
</feature>
<feature type="coiled-coil region" evidence="1">
    <location>
        <begin position="597"/>
        <end position="797"/>
    </location>
</feature>
<gene>
    <name evidence="3" type="ORF">BJ554DRAFT_6884</name>
</gene>
<feature type="region of interest" description="Disordered" evidence="2">
    <location>
        <begin position="431"/>
        <end position="532"/>
    </location>
</feature>
<feature type="region of interest" description="Disordered" evidence="2">
    <location>
        <begin position="1"/>
        <end position="49"/>
    </location>
</feature>
<feature type="coiled-coil region" evidence="1">
    <location>
        <begin position="854"/>
        <end position="881"/>
    </location>
</feature>
<keyword evidence="4" id="KW-1185">Reference proteome</keyword>
<feature type="compositionally biased region" description="Polar residues" evidence="2">
    <location>
        <begin position="1"/>
        <end position="11"/>
    </location>
</feature>
<reference evidence="3 4" key="1">
    <citation type="journal article" name="Sci. Rep.">
        <title>Genome-scale phylogenetic analyses confirm Olpidium as the closest living zoosporic fungus to the non-flagellated, terrestrial fungi.</title>
        <authorList>
            <person name="Chang Y."/>
            <person name="Rochon D."/>
            <person name="Sekimoto S."/>
            <person name="Wang Y."/>
            <person name="Chovatia M."/>
            <person name="Sandor L."/>
            <person name="Salamov A."/>
            <person name="Grigoriev I.V."/>
            <person name="Stajich J.E."/>
            <person name="Spatafora J.W."/>
        </authorList>
    </citation>
    <scope>NUCLEOTIDE SEQUENCE [LARGE SCALE GENOMIC DNA]</scope>
    <source>
        <strain evidence="3">S191</strain>
    </source>
</reference>
<feature type="non-terminal residue" evidence="3">
    <location>
        <position position="1"/>
    </location>
</feature>
<accession>A0A8H7ZXJ0</accession>
<name>A0A8H7ZXJ0_9FUNG</name>
<feature type="compositionally biased region" description="Basic and acidic residues" evidence="2">
    <location>
        <begin position="447"/>
        <end position="469"/>
    </location>
</feature>
<organism evidence="3 4">
    <name type="scientific">Olpidium bornovanus</name>
    <dbReference type="NCBI Taxonomy" id="278681"/>
    <lineage>
        <taxon>Eukaryota</taxon>
        <taxon>Fungi</taxon>
        <taxon>Fungi incertae sedis</taxon>
        <taxon>Olpidiomycota</taxon>
        <taxon>Olpidiomycotina</taxon>
        <taxon>Olpidiomycetes</taxon>
        <taxon>Olpidiales</taxon>
        <taxon>Olpidiaceae</taxon>
        <taxon>Olpidium</taxon>
    </lineage>
</organism>
<feature type="region of interest" description="Disordered" evidence="2">
    <location>
        <begin position="115"/>
        <end position="223"/>
    </location>
</feature>
<feature type="coiled-coil region" evidence="1">
    <location>
        <begin position="534"/>
        <end position="571"/>
    </location>
</feature>
<feature type="region of interest" description="Disordered" evidence="2">
    <location>
        <begin position="1198"/>
        <end position="1238"/>
    </location>
</feature>
<feature type="compositionally biased region" description="Low complexity" evidence="2">
    <location>
        <begin position="470"/>
        <end position="483"/>
    </location>
</feature>
<feature type="compositionally biased region" description="Basic and acidic residues" evidence="2">
    <location>
        <begin position="158"/>
        <end position="175"/>
    </location>
</feature>